<proteinExistence type="predicted"/>
<evidence type="ECO:0000313" key="3">
    <source>
        <dbReference type="Proteomes" id="UP000824093"/>
    </source>
</evidence>
<organism evidence="2 3">
    <name type="scientific">Candidatus Merdicola faecigallinarum</name>
    <dbReference type="NCBI Taxonomy" id="2840862"/>
    <lineage>
        <taxon>Bacteria</taxon>
        <taxon>Bacillati</taxon>
        <taxon>Bacillota</taxon>
        <taxon>Clostridia</taxon>
        <taxon>Candidatus Merdicola</taxon>
    </lineage>
</organism>
<feature type="region of interest" description="Disordered" evidence="1">
    <location>
        <begin position="42"/>
        <end position="68"/>
    </location>
</feature>
<feature type="compositionally biased region" description="Basic and acidic residues" evidence="1">
    <location>
        <begin position="52"/>
        <end position="68"/>
    </location>
</feature>
<dbReference type="Proteomes" id="UP000824093">
    <property type="component" value="Unassembled WGS sequence"/>
</dbReference>
<comment type="caution">
    <text evidence="2">The sequence shown here is derived from an EMBL/GenBank/DDBJ whole genome shotgun (WGS) entry which is preliminary data.</text>
</comment>
<evidence type="ECO:0000256" key="1">
    <source>
        <dbReference type="SAM" id="MobiDB-lite"/>
    </source>
</evidence>
<evidence type="ECO:0000313" key="2">
    <source>
        <dbReference type="EMBL" id="HIU51208.1"/>
    </source>
</evidence>
<gene>
    <name evidence="2" type="ORF">IAB70_01065</name>
</gene>
<dbReference type="EMBL" id="DVNH01000010">
    <property type="protein sequence ID" value="HIU51208.1"/>
    <property type="molecule type" value="Genomic_DNA"/>
</dbReference>
<name>A0A9D1LZU5_9FIRM</name>
<protein>
    <submittedName>
        <fullName evidence="2">Uncharacterized protein</fullName>
    </submittedName>
</protein>
<reference evidence="2" key="2">
    <citation type="journal article" date="2021" name="PeerJ">
        <title>Extensive microbial diversity within the chicken gut microbiome revealed by metagenomics and culture.</title>
        <authorList>
            <person name="Gilroy R."/>
            <person name="Ravi A."/>
            <person name="Getino M."/>
            <person name="Pursley I."/>
            <person name="Horton D.L."/>
            <person name="Alikhan N.F."/>
            <person name="Baker D."/>
            <person name="Gharbi K."/>
            <person name="Hall N."/>
            <person name="Watson M."/>
            <person name="Adriaenssens E.M."/>
            <person name="Foster-Nyarko E."/>
            <person name="Jarju S."/>
            <person name="Secka A."/>
            <person name="Antonio M."/>
            <person name="Oren A."/>
            <person name="Chaudhuri R.R."/>
            <person name="La Ragione R."/>
            <person name="Hildebrand F."/>
            <person name="Pallen M.J."/>
        </authorList>
    </citation>
    <scope>NUCLEOTIDE SEQUENCE</scope>
    <source>
        <strain evidence="2">CHK195-15760</strain>
    </source>
</reference>
<reference evidence="2" key="1">
    <citation type="submission" date="2020-10" db="EMBL/GenBank/DDBJ databases">
        <authorList>
            <person name="Gilroy R."/>
        </authorList>
    </citation>
    <scope>NUCLEOTIDE SEQUENCE</scope>
    <source>
        <strain evidence="2">CHK195-15760</strain>
    </source>
</reference>
<dbReference type="AlphaFoldDB" id="A0A9D1LZU5"/>
<accession>A0A9D1LZU5</accession>
<sequence>MPLLLVAIATLGVIIWTVAYNRTKSVVQARARAQAKAKQEKAQKELQAAQRAQEEANKETAEIGAHKK</sequence>